<dbReference type="EMBL" id="KZ772679">
    <property type="protein sequence ID" value="PTQ47911.1"/>
    <property type="molecule type" value="Genomic_DNA"/>
</dbReference>
<feature type="compositionally biased region" description="Basic and acidic residues" evidence="1">
    <location>
        <begin position="174"/>
        <end position="199"/>
    </location>
</feature>
<keyword evidence="3" id="KW-1185">Reference proteome</keyword>
<reference evidence="3" key="1">
    <citation type="journal article" date="2017" name="Cell">
        <title>Insights into land plant evolution garnered from the Marchantia polymorpha genome.</title>
        <authorList>
            <person name="Bowman J.L."/>
            <person name="Kohchi T."/>
            <person name="Yamato K.T."/>
            <person name="Jenkins J."/>
            <person name="Shu S."/>
            <person name="Ishizaki K."/>
            <person name="Yamaoka S."/>
            <person name="Nishihama R."/>
            <person name="Nakamura Y."/>
            <person name="Berger F."/>
            <person name="Adam C."/>
            <person name="Aki S.S."/>
            <person name="Althoff F."/>
            <person name="Araki T."/>
            <person name="Arteaga-Vazquez M.A."/>
            <person name="Balasubrmanian S."/>
            <person name="Barry K."/>
            <person name="Bauer D."/>
            <person name="Boehm C.R."/>
            <person name="Briginshaw L."/>
            <person name="Caballero-Perez J."/>
            <person name="Catarino B."/>
            <person name="Chen F."/>
            <person name="Chiyoda S."/>
            <person name="Chovatia M."/>
            <person name="Davies K.M."/>
            <person name="Delmans M."/>
            <person name="Demura T."/>
            <person name="Dierschke T."/>
            <person name="Dolan L."/>
            <person name="Dorantes-Acosta A.E."/>
            <person name="Eklund D.M."/>
            <person name="Florent S.N."/>
            <person name="Flores-Sandoval E."/>
            <person name="Fujiyama A."/>
            <person name="Fukuzawa H."/>
            <person name="Galik B."/>
            <person name="Grimanelli D."/>
            <person name="Grimwood J."/>
            <person name="Grossniklaus U."/>
            <person name="Hamada T."/>
            <person name="Haseloff J."/>
            <person name="Hetherington A.J."/>
            <person name="Higo A."/>
            <person name="Hirakawa Y."/>
            <person name="Hundley H.N."/>
            <person name="Ikeda Y."/>
            <person name="Inoue K."/>
            <person name="Inoue S.I."/>
            <person name="Ishida S."/>
            <person name="Jia Q."/>
            <person name="Kakita M."/>
            <person name="Kanazawa T."/>
            <person name="Kawai Y."/>
            <person name="Kawashima T."/>
            <person name="Kennedy M."/>
            <person name="Kinose K."/>
            <person name="Kinoshita T."/>
            <person name="Kohara Y."/>
            <person name="Koide E."/>
            <person name="Komatsu K."/>
            <person name="Kopischke S."/>
            <person name="Kubo M."/>
            <person name="Kyozuka J."/>
            <person name="Lagercrantz U."/>
            <person name="Lin S.S."/>
            <person name="Lindquist E."/>
            <person name="Lipzen A.M."/>
            <person name="Lu C.W."/>
            <person name="De Luna E."/>
            <person name="Martienssen R.A."/>
            <person name="Minamino N."/>
            <person name="Mizutani M."/>
            <person name="Mizutani M."/>
            <person name="Mochizuki N."/>
            <person name="Monte I."/>
            <person name="Mosher R."/>
            <person name="Nagasaki H."/>
            <person name="Nakagami H."/>
            <person name="Naramoto S."/>
            <person name="Nishitani K."/>
            <person name="Ohtani M."/>
            <person name="Okamoto T."/>
            <person name="Okumura M."/>
            <person name="Phillips J."/>
            <person name="Pollak B."/>
            <person name="Reinders A."/>
            <person name="Rovekamp M."/>
            <person name="Sano R."/>
            <person name="Sawa S."/>
            <person name="Schmid M.W."/>
            <person name="Shirakawa M."/>
            <person name="Solano R."/>
            <person name="Spunde A."/>
            <person name="Suetsugu N."/>
            <person name="Sugano S."/>
            <person name="Sugiyama A."/>
            <person name="Sun R."/>
            <person name="Suzuki Y."/>
            <person name="Takenaka M."/>
            <person name="Takezawa D."/>
            <person name="Tomogane H."/>
            <person name="Tsuzuki M."/>
            <person name="Ueda T."/>
            <person name="Umeda M."/>
            <person name="Ward J.M."/>
            <person name="Watanabe Y."/>
            <person name="Yazaki K."/>
            <person name="Yokoyama R."/>
            <person name="Yoshitake Y."/>
            <person name="Yotsui I."/>
            <person name="Zachgo S."/>
            <person name="Schmutz J."/>
        </authorList>
    </citation>
    <scope>NUCLEOTIDE SEQUENCE [LARGE SCALE GENOMIC DNA]</scope>
    <source>
        <strain evidence="3">Tak-1</strain>
    </source>
</reference>
<name>A0A2R6XP74_MARPO</name>
<protein>
    <submittedName>
        <fullName evidence="2">Uncharacterized protein</fullName>
    </submittedName>
</protein>
<organism evidence="2 3">
    <name type="scientific">Marchantia polymorpha</name>
    <name type="common">Common liverwort</name>
    <name type="synonym">Marchantia aquatica</name>
    <dbReference type="NCBI Taxonomy" id="3197"/>
    <lineage>
        <taxon>Eukaryota</taxon>
        <taxon>Viridiplantae</taxon>
        <taxon>Streptophyta</taxon>
        <taxon>Embryophyta</taxon>
        <taxon>Marchantiophyta</taxon>
        <taxon>Marchantiopsida</taxon>
        <taxon>Marchantiidae</taxon>
        <taxon>Marchantiales</taxon>
        <taxon>Marchantiaceae</taxon>
        <taxon>Marchantia</taxon>
    </lineage>
</organism>
<dbReference type="OMA" id="YHLIQRC"/>
<gene>
    <name evidence="2" type="ORF">MARPO_0007s0267</name>
</gene>
<sequence>MASKVAVRCWRSSSAVLQREAGGLIGFPERIVPQRWEWLGSQQRRWFAAPTEQKAAAPNAAKASKAKSAAKTDGKESKKDHRERFNDLIDACLNAPSPVRALKEKDRIRLAEMEKLGVITKEREREIEQEKAKGKAAKNAAKKLAKAKPVEETDLGDAEIDTPTAETPMLLTAEEGKRLAKEQSRVMLKEDRERAKGESIRLQLKKEALAALPPHLREAAMEM</sequence>
<dbReference type="OrthoDB" id="64875at2759"/>
<feature type="compositionally biased region" description="Basic and acidic residues" evidence="1">
    <location>
        <begin position="70"/>
        <end position="83"/>
    </location>
</feature>
<dbReference type="AlphaFoldDB" id="A0A2R6XP74"/>
<proteinExistence type="predicted"/>
<dbReference type="Proteomes" id="UP000244005">
    <property type="component" value="Unassembled WGS sequence"/>
</dbReference>
<feature type="region of interest" description="Disordered" evidence="1">
    <location>
        <begin position="47"/>
        <end position="83"/>
    </location>
</feature>
<dbReference type="GO" id="GO:0005761">
    <property type="term" value="C:mitochondrial ribosome"/>
    <property type="evidence" value="ECO:0000318"/>
    <property type="project" value="GO_Central"/>
</dbReference>
<dbReference type="GO" id="GO:0005762">
    <property type="term" value="C:mitochondrial large ribosomal subunit"/>
    <property type="evidence" value="ECO:0007669"/>
    <property type="project" value="InterPro"/>
</dbReference>
<feature type="region of interest" description="Disordered" evidence="1">
    <location>
        <begin position="130"/>
        <end position="199"/>
    </location>
</feature>
<evidence type="ECO:0000313" key="3">
    <source>
        <dbReference type="Proteomes" id="UP000244005"/>
    </source>
</evidence>
<evidence type="ECO:0000256" key="1">
    <source>
        <dbReference type="SAM" id="MobiDB-lite"/>
    </source>
</evidence>
<feature type="compositionally biased region" description="Low complexity" evidence="1">
    <location>
        <begin position="48"/>
        <end position="69"/>
    </location>
</feature>
<accession>A0A2R6XP74</accession>
<dbReference type="PANTHER" id="PTHR13359">
    <property type="entry name" value="39S RIBOSOMAL PROTEIN L40, MITOCHONDRIAL"/>
    <property type="match status" value="1"/>
</dbReference>
<evidence type="ECO:0000313" key="2">
    <source>
        <dbReference type="EMBL" id="PTQ47911.1"/>
    </source>
</evidence>
<feature type="compositionally biased region" description="Basic residues" evidence="1">
    <location>
        <begin position="134"/>
        <end position="146"/>
    </location>
</feature>
<dbReference type="PANTHER" id="PTHR13359:SF2">
    <property type="entry name" value="LARGE RIBOSOMAL SUBUNIT PROTEIN ML40"/>
    <property type="match status" value="1"/>
</dbReference>
<dbReference type="InterPro" id="IPR039145">
    <property type="entry name" value="Ribosomal_mL40_metazoa/plant"/>
</dbReference>